<reference evidence="2" key="2">
    <citation type="submission" date="2020-06" db="EMBL/GenBank/DDBJ databases">
        <authorList>
            <person name="Sheffer M."/>
        </authorList>
    </citation>
    <scope>NUCLEOTIDE SEQUENCE</scope>
</reference>
<dbReference type="Proteomes" id="UP000807504">
    <property type="component" value="Unassembled WGS sequence"/>
</dbReference>
<reference evidence="2" key="1">
    <citation type="journal article" date="2020" name="bioRxiv">
        <title>Chromosome-level reference genome of the European wasp spider Argiope bruennichi: a resource for studies on range expansion and evolutionary adaptation.</title>
        <authorList>
            <person name="Sheffer M.M."/>
            <person name="Hoppe A."/>
            <person name="Krehenwinkel H."/>
            <person name="Uhl G."/>
            <person name="Kuss A.W."/>
            <person name="Jensen L."/>
            <person name="Jensen C."/>
            <person name="Gillespie R.G."/>
            <person name="Hoff K.J."/>
            <person name="Prost S."/>
        </authorList>
    </citation>
    <scope>NUCLEOTIDE SEQUENCE</scope>
</reference>
<feature type="compositionally biased region" description="Polar residues" evidence="1">
    <location>
        <begin position="58"/>
        <end position="68"/>
    </location>
</feature>
<proteinExistence type="predicted"/>
<keyword evidence="3" id="KW-1185">Reference proteome</keyword>
<feature type="compositionally biased region" description="Basic and acidic residues" evidence="1">
    <location>
        <begin position="1"/>
        <end position="28"/>
    </location>
</feature>
<evidence type="ECO:0000313" key="2">
    <source>
        <dbReference type="EMBL" id="KAF8763592.1"/>
    </source>
</evidence>
<name>A0A8T0DYL0_ARGBR</name>
<protein>
    <submittedName>
        <fullName evidence="2">Uncharacterized protein</fullName>
    </submittedName>
</protein>
<organism evidence="2 3">
    <name type="scientific">Argiope bruennichi</name>
    <name type="common">Wasp spider</name>
    <name type="synonym">Aranea bruennichi</name>
    <dbReference type="NCBI Taxonomy" id="94029"/>
    <lineage>
        <taxon>Eukaryota</taxon>
        <taxon>Metazoa</taxon>
        <taxon>Ecdysozoa</taxon>
        <taxon>Arthropoda</taxon>
        <taxon>Chelicerata</taxon>
        <taxon>Arachnida</taxon>
        <taxon>Araneae</taxon>
        <taxon>Araneomorphae</taxon>
        <taxon>Entelegynae</taxon>
        <taxon>Araneoidea</taxon>
        <taxon>Araneidae</taxon>
        <taxon>Argiope</taxon>
    </lineage>
</organism>
<gene>
    <name evidence="2" type="ORF">HNY73_021763</name>
</gene>
<feature type="compositionally biased region" description="Basic and acidic residues" evidence="1">
    <location>
        <begin position="37"/>
        <end position="47"/>
    </location>
</feature>
<dbReference type="EMBL" id="JABXBU010002231">
    <property type="protein sequence ID" value="KAF8763592.1"/>
    <property type="molecule type" value="Genomic_DNA"/>
</dbReference>
<accession>A0A8T0DYL0</accession>
<comment type="caution">
    <text evidence="2">The sequence shown here is derived from an EMBL/GenBank/DDBJ whole genome shotgun (WGS) entry which is preliminary data.</text>
</comment>
<dbReference type="AlphaFoldDB" id="A0A8T0DYL0"/>
<sequence>MDGEDASNHKGKENKRPNSPEMNPKDEINASAMNHNETNEEKMKEGGHSLPLLPGTPDRTQSIPNPTAGNEVPFASQHCSYLLRTRHLARDPQSPEFCFCHRFCSIFIITFYTMRQNKGQTMIEGNKACFPLNP</sequence>
<evidence type="ECO:0000256" key="1">
    <source>
        <dbReference type="SAM" id="MobiDB-lite"/>
    </source>
</evidence>
<evidence type="ECO:0000313" key="3">
    <source>
        <dbReference type="Proteomes" id="UP000807504"/>
    </source>
</evidence>
<feature type="region of interest" description="Disordered" evidence="1">
    <location>
        <begin position="1"/>
        <end position="71"/>
    </location>
</feature>